<evidence type="ECO:0000256" key="2">
    <source>
        <dbReference type="ARBA" id="ARBA00022475"/>
    </source>
</evidence>
<comment type="subcellular location">
    <subcellularLocation>
        <location evidence="1">Cell membrane</location>
        <topology evidence="1">Multi-pass membrane protein</topology>
    </subcellularLocation>
</comment>
<dbReference type="RefSeq" id="WP_270895713.1">
    <property type="nucleotide sequence ID" value="NZ_JBHSPF010000005.1"/>
</dbReference>
<keyword evidence="2" id="KW-1003">Cell membrane</keyword>
<feature type="transmembrane region" description="Helical" evidence="6">
    <location>
        <begin position="167"/>
        <end position="188"/>
    </location>
</feature>
<feature type="transmembrane region" description="Helical" evidence="6">
    <location>
        <begin position="333"/>
        <end position="352"/>
    </location>
</feature>
<feature type="transmembrane region" description="Helical" evidence="6">
    <location>
        <begin position="423"/>
        <end position="443"/>
    </location>
</feature>
<feature type="transmembrane region" description="Helical" evidence="6">
    <location>
        <begin position="400"/>
        <end position="417"/>
    </location>
</feature>
<dbReference type="PIRSF" id="PIRSF006060">
    <property type="entry name" value="AA_transporter"/>
    <property type="match status" value="1"/>
</dbReference>
<evidence type="ECO:0000256" key="3">
    <source>
        <dbReference type="ARBA" id="ARBA00022692"/>
    </source>
</evidence>
<dbReference type="EMBL" id="JBHSPF010000005">
    <property type="protein sequence ID" value="MFC5627473.1"/>
    <property type="molecule type" value="Genomic_DNA"/>
</dbReference>
<dbReference type="InterPro" id="IPR050367">
    <property type="entry name" value="APC_superfamily"/>
</dbReference>
<proteinExistence type="predicted"/>
<gene>
    <name evidence="7" type="ORF">ACFPTR_00995</name>
</gene>
<dbReference type="InterPro" id="IPR002293">
    <property type="entry name" value="AA/rel_permease1"/>
</dbReference>
<feature type="transmembrane region" description="Helical" evidence="6">
    <location>
        <begin position="358"/>
        <end position="380"/>
    </location>
</feature>
<evidence type="ECO:0000256" key="1">
    <source>
        <dbReference type="ARBA" id="ARBA00004651"/>
    </source>
</evidence>
<keyword evidence="4 6" id="KW-1133">Transmembrane helix</keyword>
<feature type="transmembrane region" description="Helical" evidence="6">
    <location>
        <begin position="88"/>
        <end position="114"/>
    </location>
</feature>
<feature type="transmembrane region" description="Helical" evidence="6">
    <location>
        <begin position="134"/>
        <end position="155"/>
    </location>
</feature>
<reference evidence="8" key="1">
    <citation type="journal article" date="2019" name="Int. J. Syst. Evol. Microbiol.">
        <title>The Global Catalogue of Microorganisms (GCM) 10K type strain sequencing project: providing services to taxonomists for standard genome sequencing and annotation.</title>
        <authorList>
            <consortium name="The Broad Institute Genomics Platform"/>
            <consortium name="The Broad Institute Genome Sequencing Center for Infectious Disease"/>
            <person name="Wu L."/>
            <person name="Ma J."/>
        </authorList>
    </citation>
    <scope>NUCLEOTIDE SEQUENCE [LARGE SCALE GENOMIC DNA]</scope>
    <source>
        <strain evidence="8">CGMCC 1.15790</strain>
    </source>
</reference>
<feature type="transmembrane region" description="Helical" evidence="6">
    <location>
        <begin position="16"/>
        <end position="36"/>
    </location>
</feature>
<keyword evidence="8" id="KW-1185">Reference proteome</keyword>
<evidence type="ECO:0000256" key="5">
    <source>
        <dbReference type="ARBA" id="ARBA00023136"/>
    </source>
</evidence>
<dbReference type="Pfam" id="PF13520">
    <property type="entry name" value="AA_permease_2"/>
    <property type="match status" value="1"/>
</dbReference>
<evidence type="ECO:0000256" key="6">
    <source>
        <dbReference type="SAM" id="Phobius"/>
    </source>
</evidence>
<evidence type="ECO:0000313" key="8">
    <source>
        <dbReference type="Proteomes" id="UP001596143"/>
    </source>
</evidence>
<keyword evidence="3 6" id="KW-0812">Transmembrane</keyword>
<comment type="caution">
    <text evidence="7">The sequence shown here is derived from an EMBL/GenBank/DDBJ whole genome shotgun (WGS) entry which is preliminary data.</text>
</comment>
<feature type="transmembrane region" description="Helical" evidence="6">
    <location>
        <begin position="42"/>
        <end position="67"/>
    </location>
</feature>
<evidence type="ECO:0000256" key="4">
    <source>
        <dbReference type="ARBA" id="ARBA00022989"/>
    </source>
</evidence>
<feature type="transmembrane region" description="Helical" evidence="6">
    <location>
        <begin position="194"/>
        <end position="216"/>
    </location>
</feature>
<feature type="transmembrane region" description="Helical" evidence="6">
    <location>
        <begin position="236"/>
        <end position="259"/>
    </location>
</feature>
<dbReference type="PANTHER" id="PTHR42770:SF7">
    <property type="entry name" value="MEMBRANE PROTEIN"/>
    <property type="match status" value="1"/>
</dbReference>
<name>A0ABW0U3G4_9BACI</name>
<organism evidence="7 8">
    <name type="scientific">Aliibacillus thermotolerans</name>
    <dbReference type="NCBI Taxonomy" id="1834418"/>
    <lineage>
        <taxon>Bacteria</taxon>
        <taxon>Bacillati</taxon>
        <taxon>Bacillota</taxon>
        <taxon>Bacilli</taxon>
        <taxon>Bacillales</taxon>
        <taxon>Bacillaceae</taxon>
        <taxon>Aliibacillus</taxon>
    </lineage>
</organism>
<accession>A0ABW0U3G4</accession>
<evidence type="ECO:0000313" key="7">
    <source>
        <dbReference type="EMBL" id="MFC5627473.1"/>
    </source>
</evidence>
<feature type="transmembrane region" description="Helical" evidence="6">
    <location>
        <begin position="283"/>
        <end position="312"/>
    </location>
</feature>
<sequence>MHSQKLKKVLSKTDTLMLAFGAMIGWGWVVLSGGWVLDAGVFGAMLAFLIGGILVIFVGLTYSELAAAMPKAGGELVYALRGIGSKSAFVTAWAIALGYISVVAFEAVALPNVLEYIFPDYKVGYIYTVTEYEVYLSWVAVGALASIFVTVVNYIGIKFAASVQMILTMLIILVGIMLVVGTGFNGSFANADPLWTGGAAGLLAVVIATPFMFVGFDVIPQAAEELNIKQKTIGKVLIVSVIVAVMFYIGVIYAVGFGLDQAAKETAELTTAAAMASVFGSEIFGTVLVIGGIGGIMTSWNAFIIGGSRVLFAMAKANMLPSWFGKIHSKYQTPSNAILFIGILSTISPFFGAPMLGWLVDAGGLTIVIAYFMVTVSFILLRKKEPDMPRPFRAGKSNTIAWIAFCLSIFFIIQYLPGMPAGLGWHEWIILLGWWVIGFYFMFSRYRKYKDISYKELDAA</sequence>
<dbReference type="Proteomes" id="UP001596143">
    <property type="component" value="Unassembled WGS sequence"/>
</dbReference>
<dbReference type="PANTHER" id="PTHR42770">
    <property type="entry name" value="AMINO ACID TRANSPORTER-RELATED"/>
    <property type="match status" value="1"/>
</dbReference>
<protein>
    <submittedName>
        <fullName evidence="7">APC family permease</fullName>
    </submittedName>
</protein>
<dbReference type="Gene3D" id="1.20.1740.10">
    <property type="entry name" value="Amino acid/polyamine transporter I"/>
    <property type="match status" value="1"/>
</dbReference>
<keyword evidence="5 6" id="KW-0472">Membrane</keyword>